<dbReference type="InterPro" id="IPR021655">
    <property type="entry name" value="Put_metal-bd"/>
</dbReference>
<dbReference type="SUPFAM" id="SSF49373">
    <property type="entry name" value="Invasin/intimin cell-adhesion fragments"/>
    <property type="match status" value="1"/>
</dbReference>
<evidence type="ECO:0000259" key="3">
    <source>
        <dbReference type="PROSITE" id="PS50853"/>
    </source>
</evidence>
<gene>
    <name evidence="4" type="ORF">SAMN04487935_3633</name>
</gene>
<dbReference type="STRING" id="1128970.SAMN04487935_3633"/>
<dbReference type="Pfam" id="PF00041">
    <property type="entry name" value="fn3"/>
    <property type="match status" value="1"/>
</dbReference>
<keyword evidence="5" id="KW-1185">Reference proteome</keyword>
<dbReference type="SUPFAM" id="SSF49265">
    <property type="entry name" value="Fibronectin type III"/>
    <property type="match status" value="2"/>
</dbReference>
<dbReference type="Pfam" id="PF11617">
    <property type="entry name" value="Cu-binding_MopE"/>
    <property type="match status" value="1"/>
</dbReference>
<dbReference type="Proteomes" id="UP000199580">
    <property type="component" value="Unassembled WGS sequence"/>
</dbReference>
<organism evidence="4 5">
    <name type="scientific">Flavobacterium noncentrifugens</name>
    <dbReference type="NCBI Taxonomy" id="1128970"/>
    <lineage>
        <taxon>Bacteria</taxon>
        <taxon>Pseudomonadati</taxon>
        <taxon>Bacteroidota</taxon>
        <taxon>Flavobacteriia</taxon>
        <taxon>Flavobacteriales</taxon>
        <taxon>Flavobacteriaceae</taxon>
        <taxon>Flavobacterium</taxon>
    </lineage>
</organism>
<name>A0A1G9CS65_9FLAO</name>
<dbReference type="SUPFAM" id="SSF81296">
    <property type="entry name" value="E set domains"/>
    <property type="match status" value="1"/>
</dbReference>
<keyword evidence="2" id="KW-1133">Transmembrane helix</keyword>
<protein>
    <submittedName>
        <fullName evidence="4">Por secretion system C-terminal sorting domain-containing protein</fullName>
    </submittedName>
</protein>
<dbReference type="Pfam" id="PF19081">
    <property type="entry name" value="Ig_7"/>
    <property type="match status" value="1"/>
</dbReference>
<dbReference type="RefSeq" id="WP_091398960.1">
    <property type="nucleotide sequence ID" value="NZ_BKAI01000010.1"/>
</dbReference>
<dbReference type="CDD" id="cd00063">
    <property type="entry name" value="FN3"/>
    <property type="match status" value="1"/>
</dbReference>
<dbReference type="InterPro" id="IPR013783">
    <property type="entry name" value="Ig-like_fold"/>
</dbReference>
<keyword evidence="2" id="KW-0472">Membrane</keyword>
<proteinExistence type="predicted"/>
<keyword evidence="2" id="KW-0812">Transmembrane</keyword>
<dbReference type="InterPro" id="IPR026444">
    <property type="entry name" value="Secre_tail"/>
</dbReference>
<dbReference type="Gene3D" id="2.60.40.1080">
    <property type="match status" value="1"/>
</dbReference>
<evidence type="ECO:0000256" key="2">
    <source>
        <dbReference type="SAM" id="Phobius"/>
    </source>
</evidence>
<dbReference type="InterPro" id="IPR003961">
    <property type="entry name" value="FN3_dom"/>
</dbReference>
<dbReference type="InterPro" id="IPR008964">
    <property type="entry name" value="Invasin/intimin_cell_adhesion"/>
</dbReference>
<evidence type="ECO:0000313" key="4">
    <source>
        <dbReference type="EMBL" id="SDK54478.1"/>
    </source>
</evidence>
<accession>A0A1G9CS65</accession>
<dbReference type="NCBIfam" id="TIGR04183">
    <property type="entry name" value="Por_Secre_tail"/>
    <property type="match status" value="1"/>
</dbReference>
<dbReference type="InterPro" id="IPR014756">
    <property type="entry name" value="Ig_E-set"/>
</dbReference>
<dbReference type="OrthoDB" id="1327903at2"/>
<evidence type="ECO:0000313" key="5">
    <source>
        <dbReference type="Proteomes" id="UP000199580"/>
    </source>
</evidence>
<sequence>MIINYNSLSRGRDAWLKNDVGEVIGSPPTSPTKVSRTSWLWNLLLVFAFTLSGGSIYAQTNIANYVFTSATGATYSPITGGTVFATAGYDDAVSGAITLGTAFPFGGGSITTCYINTNGYITFGAVSSSSNYAPLSTLIGTGAVSAFGQDAGASTATGAVPEIRYQDLGTEFVVQYKDHANFYNRTVEKLNFQIRLEYATGIIRIVYGTCTNPTGTSTSGINPQVGIRGNSIAYASNVNNLYILDAPTGTTCDWSNAVTGTSNSSTMLFAVSNANVKIPTGLSYTWTPPAAAVAPVRTFSATTAVTSSGATVAWTAPTGATQYNVQYRVRGTCAWTDWSANPVATNSVVLTGLTANTIYQVRVQSSNGSANSIYSHIPNLAGGGDGYNAAAGSFTTLQNACAGTPSGGTASPATSNVCSGLVPSVLTATGVSTGTTGLTYQWEESDDNGVADAWANAAGGSGATTVSYTPPALTVNRYYRLKVTCANGGAFAYSTVSAITVVNCAYDVTRSTGITYNSIISTGNAFTWNTAASTPATTSTLLTDDNTTTLVTMPFPFVYRGNTVAGFRANINGFVTLSSAALTTQSGASQDIGSTSTWRSVVAPFWDDLVIQGNPNLISALQGATAPIRYQVDGISPNRVLTVEWSNMEVYNNAGPSLNFQAKFYETSNNIEFVYGSMEGYNGTLNTTYSYASGLNGESIGTASVNNLTAQQITNTRSFAATAQNALVTPPECNTKITFTPGTYTTYVPVVLTPSNDEPGTAIALTVNSAPCGTLCGTYYNTTGATASAGIAVCSAATPGTPDDDVWFKFVATTAATKIQAFGGGGYNMVLQLFSDQGTTPLACSNATAVGLTETIDATTLTVGATYYIRVYHQASGNGTTPTLSICVSEVSLPPVNDNPCGAIALTPSTACNAYSDTTAAGTTNVVNATTTTTNGVVAPTCTGAGASVNDVWFKFTATSTTHGLTLTSVPGFDVAIQAFSVTSGTCAGNNLVLAPVGCINGGSTGANEGVIFTTVLGAEYYLRAYRHPSGIGGTPVNNSQFSICVFNPIPSCTTNSSPANLATGVSVTPTLTWGQVDYAETYDVYLGTTSGPTTLLATTTGPTAVSYTLTTAQTLLGLTQYYWYVVPKNLNGTPVCGAANQTSFTTLNSCLTPTLPTTTALGTTTATISWTAPSTAPANGYEYEVRLSGAAGSGNAGLQASGATAAGVTTQNIVGLTAQTTYTLFVRGVCGASIYSDWTTAYTFTTSCLPLTTLPHTESFDAEALPACWSTSLVSGSGAWAPALSNDGVVGPHTGTRFAGKAWVSGGGSSLLISPPYNLTATPSVDARVSVWIYRSANGLATDKVTFFVNNTASVTGATQLIDVALPFGSAPVVAAAGWYNYTASIPSSFIGNTFYVIAQGTTTSSINSYGLGFDDYTLEVAPPTIDSFTPSALCSQGSTSVTVSGHAFRNITAVKFNGVDAASYTVVNATTITAVAPLGVTAGNITVTSAIGTGTSTAYTVTPSPTVLPISGPDSVCLGSGTVTLTTDTPSGLGTWSSSNVDVATVSSSGVVTPVTEGNAVISFTVTSSGCTSAQTHAIAVNKPIEVLSSTATQTVQTGDDTFFAVTATGTGTPALSYQWQISIDEGISFEDVQNDATFSGATTSTLTITDVPDTLNNTAYQLIITGACGTVITDPSVLIVGETAIRTQPESETICSSGGGSASFTVVASPDVPADGYRWQQDPGGNQWEDITDTGIYSGSTTATLVLTGVTSAYNNYRYKVFVTGNGVAESNSALLTVAAPPVVNTNPTAQSVCYSGGSAIFTVAAGGGIGSYQWQYATTNSANDADWSSVTATVPAGATYSGAATASLTVNTTASTPANGTYFYRAVVNGITVNDETPCAAAKSAGAQLIINNVTINTQPAPTTIFSGNSGSFTVAATTTTAATYQWQFSTALAGPYANVADGTPANITYSGANTSALSVATAQQTAAGSTARYYRVLVSSGVGCSVASTGALLTTTTYCAPSFANGPGTTDGIANVSVGTLNNPSTHNSTSPYYTFFTGVNVPDLYTTTTVNVSVTYGSDSTQYGGVWIDFNHNGVFDASEGVVSTTSAGASGTAVFTFNVPAGAVLGNTRMRVRGGNDSALTTAQACGVGGGGYGEAEDYIVNILAIPACTGTPVAGTVTSSAAAVCGSGAVTLTAAGYSANAVGLSYQWYNTTTGLISGAVNPTYTTPVISTPTSYFYRVTCSGGSSADTPTITIGVNNPTVLTSNGATRCGAGTVNLTGTASAGATLNWFASASSGTVLGSGNTFATPSISTNTTYYVAAAMGGSSENVGKPSSLGTDGNTLFTGYGIVFNATSSLTLASAVIYPVGTGTITIALQNSAGTEIAVSSAIAVTGTGIATPVTLPLGFSVPVGTGYRLLVKATTGITGLIRDFSAAFPYTSTNASVTGGWAGSASTANYFIYNLGITTGCFSARTAVTATVNAAPALAISAATATLCNGNSTVVNVTSPTANFDTYTWAPAGGVSGTAATGFTFNPSATTAYTLTATNAAGCVNTATFNVTVNASPVTPVITPATATLCAGSIQALTIGNSSTANVLAVLGTGTTAPSTTSFPNPLSAYYGGVKHQMLYTAAELTAQGLQAGSSINSISLPMSAAVANACTNFTIRMGTTSNTALTGFVTGTSTVYGPATYTPPTAPGVAKFTLTTPYVWNGTSNLIVEMVHNAGNGGNGNGTRVLTTTTATNTVYYGASDDVSGGIAGFDALTVYDSEAASSSRPNTTFEAVNVLVPTWSPTTGLYTDAAASVPYTGGQRAVVYAKPTATTSYVATVSLGACPKASTASVITVNQFYNFYVDNDGDHYGTGNAVSLCAVNATTPPAGYASVAGDCNDAVAAINPGHAEVPFDGIDNNCDGNLDEGFQLKTKLLPSFCGATLTSIGSLIGIITLPTSNQITGYIVKVTNGANVQILNRPLPNFSLTMLTNYDYATTYTVEIQLVRNGVALGYYGDACFVSSPAVLDEGGATSVSPSQCGQRLTTITTLVSTTSLPGATGYRFRITDITPGGTGLVQTIDRPLQWFSLPMLAQYNYNATYSVEVAVKTTGAYSGYGSPCEVSTPLVTMTSCGVTAALGSTPISALSASGATQYRFIVTKMPENSATTIDRTTNYFTFNMIPGYVPGGRYSVRVATLTKDLFSVYSDACTVFAPGGAATKAEVEGVGESLSFNALAHPNPFASDFAISVTTPSSEQVHLKVYDMLGKLIESREVEVSDLEGQKVGARYAAGVYNVIVTQGTNVKTLRVIKR</sequence>
<dbReference type="Gene3D" id="2.60.40.10">
    <property type="entry name" value="Immunoglobulins"/>
    <property type="match status" value="6"/>
</dbReference>
<dbReference type="SMART" id="SM00060">
    <property type="entry name" value="FN3"/>
    <property type="match status" value="3"/>
</dbReference>
<dbReference type="EMBL" id="FNEZ01000007">
    <property type="protein sequence ID" value="SDK54478.1"/>
    <property type="molecule type" value="Genomic_DNA"/>
</dbReference>
<dbReference type="Pfam" id="PF20009">
    <property type="entry name" value="GEVED"/>
    <property type="match status" value="1"/>
</dbReference>
<feature type="domain" description="Fibronectin type-III" evidence="3">
    <location>
        <begin position="295"/>
        <end position="385"/>
    </location>
</feature>
<feature type="domain" description="Fibronectin type-III" evidence="3">
    <location>
        <begin position="1153"/>
        <end position="1250"/>
    </location>
</feature>
<evidence type="ECO:0000256" key="1">
    <source>
        <dbReference type="ARBA" id="ARBA00022729"/>
    </source>
</evidence>
<feature type="transmembrane region" description="Helical" evidence="2">
    <location>
        <begin position="39"/>
        <end position="58"/>
    </location>
</feature>
<dbReference type="InterPro" id="IPR044023">
    <property type="entry name" value="Ig_7"/>
</dbReference>
<dbReference type="InterPro" id="IPR045474">
    <property type="entry name" value="GEVED"/>
</dbReference>
<dbReference type="InterPro" id="IPR036116">
    <property type="entry name" value="FN3_sf"/>
</dbReference>
<reference evidence="4 5" key="1">
    <citation type="submission" date="2016-10" db="EMBL/GenBank/DDBJ databases">
        <authorList>
            <person name="de Groot N.N."/>
        </authorList>
    </citation>
    <scope>NUCLEOTIDE SEQUENCE [LARGE SCALE GENOMIC DNA]</scope>
    <source>
        <strain evidence="4 5">CGMCC 1.10076</strain>
    </source>
</reference>
<keyword evidence="1" id="KW-0732">Signal</keyword>
<dbReference type="PROSITE" id="PS50853">
    <property type="entry name" value="FN3"/>
    <property type="match status" value="2"/>
</dbReference>